<evidence type="ECO:0000313" key="5">
    <source>
        <dbReference type="Proteomes" id="UP000617734"/>
    </source>
</evidence>
<keyword evidence="2" id="KW-0472">Membrane</keyword>
<keyword evidence="5" id="KW-1185">Reference proteome</keyword>
<dbReference type="Gene3D" id="1.20.144.10">
    <property type="entry name" value="Phosphatidic acid phosphatase type 2/haloperoxidase"/>
    <property type="match status" value="1"/>
</dbReference>
<dbReference type="SUPFAM" id="SSF48317">
    <property type="entry name" value="Acid phosphatase/Vanadium-dependent haloperoxidase"/>
    <property type="match status" value="1"/>
</dbReference>
<accession>A0A919FHV7</accession>
<reference evidence="4" key="1">
    <citation type="journal article" date="2014" name="Int. J. Syst. Evol. Microbiol.">
        <title>Complete genome sequence of Corynebacterium casei LMG S-19264T (=DSM 44701T), isolated from a smear-ripened cheese.</title>
        <authorList>
            <consortium name="US DOE Joint Genome Institute (JGI-PGF)"/>
            <person name="Walter F."/>
            <person name="Albersmeier A."/>
            <person name="Kalinowski J."/>
            <person name="Ruckert C."/>
        </authorList>
    </citation>
    <scope>NUCLEOTIDE SEQUENCE</scope>
    <source>
        <strain evidence="4">JCM 4646</strain>
    </source>
</reference>
<dbReference type="AlphaFoldDB" id="A0A919FHV7"/>
<dbReference type="CDD" id="cd03392">
    <property type="entry name" value="PAP2_like_2"/>
    <property type="match status" value="1"/>
</dbReference>
<dbReference type="PANTHER" id="PTHR14969">
    <property type="entry name" value="SPHINGOSINE-1-PHOSPHATE PHOSPHOHYDROLASE"/>
    <property type="match status" value="1"/>
</dbReference>
<dbReference type="GeneID" id="95352239"/>
<proteinExistence type="predicted"/>
<keyword evidence="2" id="KW-1133">Transmembrane helix</keyword>
<evidence type="ECO:0000256" key="2">
    <source>
        <dbReference type="SAM" id="Phobius"/>
    </source>
</evidence>
<dbReference type="SMART" id="SM00014">
    <property type="entry name" value="acidPPc"/>
    <property type="match status" value="1"/>
</dbReference>
<protein>
    <recommendedName>
        <fullName evidence="3">Phosphatidic acid phosphatase type 2/haloperoxidase domain-containing protein</fullName>
    </recommendedName>
</protein>
<name>A0A919FHV7_9ACTN</name>
<sequence>MTPTPQQEPRQEPGRVHGRRFSARRFSALFPRRFSAFSPRRFSPRRFSPRSADRRYGSRLLAAVLAFAVTAVPTAVLLVLIEAGWEPLRALDAGAAARLNASVRHHPLLLEAARTLTDGPWDPVTLRLLVAAVVGWLVLRRAWRLALWAGLTELAAGLTGLLVKVAVGRVRPRLPDPVAQAPGYSFPSGHAMTAMASCAILLLVLLPMVPRRARPAAWTAAAVTVLGTGLTRIALGVHWVSDVLGGWLLGLALVASTAWAFDTWRRESGLRVPALPEGLEPELATGRDESPAAAPARAADGAPGGPVRR</sequence>
<feature type="transmembrane region" description="Helical" evidence="2">
    <location>
        <begin position="124"/>
        <end position="139"/>
    </location>
</feature>
<dbReference type="InterPro" id="IPR000326">
    <property type="entry name" value="PAP2/HPO"/>
</dbReference>
<comment type="caution">
    <text evidence="4">The sequence shown here is derived from an EMBL/GenBank/DDBJ whole genome shotgun (WGS) entry which is preliminary data.</text>
</comment>
<feature type="transmembrane region" description="Helical" evidence="2">
    <location>
        <begin position="243"/>
        <end position="261"/>
    </location>
</feature>
<feature type="transmembrane region" description="Helical" evidence="2">
    <location>
        <begin position="187"/>
        <end position="209"/>
    </location>
</feature>
<dbReference type="InterPro" id="IPR036938">
    <property type="entry name" value="PAP2/HPO_sf"/>
</dbReference>
<evidence type="ECO:0000256" key="1">
    <source>
        <dbReference type="SAM" id="MobiDB-lite"/>
    </source>
</evidence>
<reference evidence="4" key="2">
    <citation type="submission" date="2020-09" db="EMBL/GenBank/DDBJ databases">
        <authorList>
            <person name="Sun Q."/>
            <person name="Ohkuma M."/>
        </authorList>
    </citation>
    <scope>NUCLEOTIDE SEQUENCE</scope>
    <source>
        <strain evidence="4">JCM 4646</strain>
    </source>
</reference>
<organism evidence="4 5">
    <name type="scientific">Kitasatospora indigofera</name>
    <dbReference type="NCBI Taxonomy" id="67307"/>
    <lineage>
        <taxon>Bacteria</taxon>
        <taxon>Bacillati</taxon>
        <taxon>Actinomycetota</taxon>
        <taxon>Actinomycetes</taxon>
        <taxon>Kitasatosporales</taxon>
        <taxon>Streptomycetaceae</taxon>
        <taxon>Kitasatospora</taxon>
    </lineage>
</organism>
<dbReference type="RefSeq" id="WP_190210215.1">
    <property type="nucleotide sequence ID" value="NZ_BNBO01000006.1"/>
</dbReference>
<feature type="transmembrane region" description="Helical" evidence="2">
    <location>
        <begin position="146"/>
        <end position="167"/>
    </location>
</feature>
<evidence type="ECO:0000259" key="3">
    <source>
        <dbReference type="SMART" id="SM00014"/>
    </source>
</evidence>
<keyword evidence="2" id="KW-0812">Transmembrane</keyword>
<gene>
    <name evidence="4" type="ORF">GCM10018781_17500</name>
</gene>
<dbReference type="PANTHER" id="PTHR14969:SF13">
    <property type="entry name" value="AT30094P"/>
    <property type="match status" value="1"/>
</dbReference>
<feature type="domain" description="Phosphatidic acid phosphatase type 2/haloperoxidase" evidence="3">
    <location>
        <begin position="149"/>
        <end position="258"/>
    </location>
</feature>
<evidence type="ECO:0000313" key="4">
    <source>
        <dbReference type="EMBL" id="GHH65258.1"/>
    </source>
</evidence>
<feature type="compositionally biased region" description="Low complexity" evidence="1">
    <location>
        <begin position="291"/>
        <end position="301"/>
    </location>
</feature>
<dbReference type="Proteomes" id="UP000617734">
    <property type="component" value="Unassembled WGS sequence"/>
</dbReference>
<feature type="transmembrane region" description="Helical" evidence="2">
    <location>
        <begin position="216"/>
        <end position="237"/>
    </location>
</feature>
<dbReference type="EMBL" id="BNBO01000006">
    <property type="protein sequence ID" value="GHH65258.1"/>
    <property type="molecule type" value="Genomic_DNA"/>
</dbReference>
<feature type="region of interest" description="Disordered" evidence="1">
    <location>
        <begin position="276"/>
        <end position="309"/>
    </location>
</feature>
<feature type="transmembrane region" description="Helical" evidence="2">
    <location>
        <begin position="60"/>
        <end position="81"/>
    </location>
</feature>
<dbReference type="Pfam" id="PF01569">
    <property type="entry name" value="PAP2"/>
    <property type="match status" value="1"/>
</dbReference>